<dbReference type="GO" id="GO:0005737">
    <property type="term" value="C:cytoplasm"/>
    <property type="evidence" value="ECO:0007669"/>
    <property type="project" value="UniProtKB-SubCell"/>
</dbReference>
<dbReference type="GO" id="GO:0004813">
    <property type="term" value="F:alanine-tRNA ligase activity"/>
    <property type="evidence" value="ECO:0007669"/>
    <property type="project" value="InterPro"/>
</dbReference>
<reference evidence="7" key="1">
    <citation type="submission" date="2020-08" db="EMBL/GenBank/DDBJ databases">
        <title>Genome public.</title>
        <authorList>
            <person name="Liu C."/>
            <person name="Sun Q."/>
        </authorList>
    </citation>
    <scope>NUCLEOTIDE SEQUENCE</scope>
    <source>
        <strain evidence="7">BX21</strain>
    </source>
</reference>
<name>A0A926IFE5_9FIRM</name>
<dbReference type="Gene3D" id="2.40.30.130">
    <property type="match status" value="1"/>
</dbReference>
<evidence type="ECO:0000256" key="4">
    <source>
        <dbReference type="ARBA" id="ARBA00022833"/>
    </source>
</evidence>
<dbReference type="GO" id="GO:0005524">
    <property type="term" value="F:ATP binding"/>
    <property type="evidence" value="ECO:0007669"/>
    <property type="project" value="InterPro"/>
</dbReference>
<feature type="domain" description="Alanyl-transfer RNA synthetases family profile" evidence="6">
    <location>
        <begin position="1"/>
        <end position="236"/>
    </location>
</feature>
<dbReference type="InterPro" id="IPR051335">
    <property type="entry name" value="Alanyl-tRNA_Editing_Enzymes"/>
</dbReference>
<accession>A0A926IFE5</accession>
<dbReference type="PROSITE" id="PS50860">
    <property type="entry name" value="AA_TRNA_LIGASE_II_ALA"/>
    <property type="match status" value="1"/>
</dbReference>
<dbReference type="SMART" id="SM00863">
    <property type="entry name" value="tRNA_SAD"/>
    <property type="match status" value="1"/>
</dbReference>
<evidence type="ECO:0000313" key="7">
    <source>
        <dbReference type="EMBL" id="MBC8588402.1"/>
    </source>
</evidence>
<dbReference type="GO" id="GO:0006419">
    <property type="term" value="P:alanyl-tRNA aminoacylation"/>
    <property type="evidence" value="ECO:0007669"/>
    <property type="project" value="InterPro"/>
</dbReference>
<dbReference type="Gene3D" id="3.30.980.10">
    <property type="entry name" value="Threonyl-trna Synthetase, Chain A, domain 2"/>
    <property type="match status" value="1"/>
</dbReference>
<dbReference type="AlphaFoldDB" id="A0A926IFE5"/>
<evidence type="ECO:0000256" key="3">
    <source>
        <dbReference type="ARBA" id="ARBA00022723"/>
    </source>
</evidence>
<dbReference type="PANTHER" id="PTHR43462:SF1">
    <property type="entry name" value="ALANYL-TRNA EDITING PROTEIN AARSD1"/>
    <property type="match status" value="1"/>
</dbReference>
<dbReference type="GO" id="GO:0046872">
    <property type="term" value="F:metal ion binding"/>
    <property type="evidence" value="ECO:0007669"/>
    <property type="project" value="UniProtKB-KW"/>
</dbReference>
<dbReference type="SUPFAM" id="SSF50447">
    <property type="entry name" value="Translation proteins"/>
    <property type="match status" value="1"/>
</dbReference>
<keyword evidence="7" id="KW-0378">Hydrolase</keyword>
<dbReference type="InterPro" id="IPR009000">
    <property type="entry name" value="Transl_B-barrel_sf"/>
</dbReference>
<dbReference type="InterPro" id="IPR018165">
    <property type="entry name" value="Ala-tRNA-synth_IIc_core"/>
</dbReference>
<dbReference type="InterPro" id="IPR012947">
    <property type="entry name" value="tRNA_SAD"/>
</dbReference>
<organism evidence="7 8">
    <name type="scientific">Paratissierella segnis</name>
    <dbReference type="NCBI Taxonomy" id="2763679"/>
    <lineage>
        <taxon>Bacteria</taxon>
        <taxon>Bacillati</taxon>
        <taxon>Bacillota</taxon>
        <taxon>Tissierellia</taxon>
        <taxon>Tissierellales</taxon>
        <taxon>Tissierellaceae</taxon>
        <taxon>Paratissierella</taxon>
    </lineage>
</organism>
<keyword evidence="3" id="KW-0479">Metal-binding</keyword>
<sequence>MTKKVYMDNPYLKELDAFIIDKKKKDNTYHIKLDKTIFYPHLSGGQPGDQGTINGIEVLESYEENDDIIHVLKQDIKENKVQISIDFDNRLDMMQQHTGQHLLSSCFYRLFDAQTVGFHVGHDYVTIDVTMSELTEEDAEKIEIMANKIIWSNFNIKSYFPSQERLKKLPLRKMPTVTKNIRIVEIDGFDYSPCGGTHLKSTGELGMIKIRKWEKYKGNIRVEFLCGNRALKDYTWKNKYIKTLSLMLSSLDKDLLTKVKKLYDDKNALEKETRELREDLNKIKGDEFLKSAKQNEKVNFIVKILENTSLLEVSFISSYLNNNNKNLVQIYGLKSQDKGQFYITKTKDVNINLLDTYKDVSSKVNIKGGGNPNSIQGAIEVDDIENATNLFYKEFVNELAV</sequence>
<feature type="coiled-coil region" evidence="5">
    <location>
        <begin position="259"/>
        <end position="286"/>
    </location>
</feature>
<comment type="subcellular location">
    <subcellularLocation>
        <location evidence="2">Cytoplasm</location>
    </subcellularLocation>
</comment>
<dbReference type="GO" id="GO:0002161">
    <property type="term" value="F:aminoacyl-tRNA deacylase activity"/>
    <property type="evidence" value="ECO:0007669"/>
    <property type="project" value="UniProtKB-ARBA"/>
</dbReference>
<proteinExistence type="predicted"/>
<evidence type="ECO:0000256" key="1">
    <source>
        <dbReference type="ARBA" id="ARBA00001947"/>
    </source>
</evidence>
<evidence type="ECO:0000256" key="2">
    <source>
        <dbReference type="ARBA" id="ARBA00004496"/>
    </source>
</evidence>
<dbReference type="Proteomes" id="UP000601171">
    <property type="component" value="Unassembled WGS sequence"/>
</dbReference>
<dbReference type="InterPro" id="IPR018163">
    <property type="entry name" value="Thr/Ala-tRNA-synth_IIc_edit"/>
</dbReference>
<evidence type="ECO:0000259" key="6">
    <source>
        <dbReference type="PROSITE" id="PS50860"/>
    </source>
</evidence>
<keyword evidence="8" id="KW-1185">Reference proteome</keyword>
<dbReference type="PANTHER" id="PTHR43462">
    <property type="entry name" value="ALANYL-TRNA EDITING PROTEIN"/>
    <property type="match status" value="1"/>
</dbReference>
<dbReference type="GO" id="GO:0003676">
    <property type="term" value="F:nucleic acid binding"/>
    <property type="evidence" value="ECO:0007669"/>
    <property type="project" value="InterPro"/>
</dbReference>
<comment type="cofactor">
    <cofactor evidence="1">
        <name>Zn(2+)</name>
        <dbReference type="ChEBI" id="CHEBI:29105"/>
    </cofactor>
</comment>
<keyword evidence="5" id="KW-0175">Coiled coil</keyword>
<dbReference type="RefSeq" id="WP_262429856.1">
    <property type="nucleotide sequence ID" value="NZ_JACRTG010000019.1"/>
</dbReference>
<comment type="caution">
    <text evidence="7">The sequence shown here is derived from an EMBL/GenBank/DDBJ whole genome shotgun (WGS) entry which is preliminary data.</text>
</comment>
<protein>
    <submittedName>
        <fullName evidence="7">Metal-dependent hydrolase</fullName>
    </submittedName>
</protein>
<dbReference type="EMBL" id="JACRTG010000019">
    <property type="protein sequence ID" value="MBC8588402.1"/>
    <property type="molecule type" value="Genomic_DNA"/>
</dbReference>
<evidence type="ECO:0000313" key="8">
    <source>
        <dbReference type="Proteomes" id="UP000601171"/>
    </source>
</evidence>
<gene>
    <name evidence="7" type="ORF">H8707_09125</name>
</gene>
<evidence type="ECO:0000256" key="5">
    <source>
        <dbReference type="SAM" id="Coils"/>
    </source>
</evidence>
<dbReference type="Gene3D" id="3.10.310.40">
    <property type="match status" value="1"/>
</dbReference>
<dbReference type="SUPFAM" id="SSF55186">
    <property type="entry name" value="ThrRS/AlaRS common domain"/>
    <property type="match status" value="1"/>
</dbReference>
<dbReference type="Pfam" id="PF07973">
    <property type="entry name" value="tRNA_SAD"/>
    <property type="match status" value="1"/>
</dbReference>
<keyword evidence="4" id="KW-0862">Zinc</keyword>